<evidence type="ECO:0000313" key="9">
    <source>
        <dbReference type="Proteomes" id="UP000315534"/>
    </source>
</evidence>
<dbReference type="InterPro" id="IPR004646">
    <property type="entry name" value="Fe-S_hydro-lyase_TtdA-typ_cat"/>
</dbReference>
<evidence type="ECO:0000256" key="5">
    <source>
        <dbReference type="ARBA" id="ARBA00023014"/>
    </source>
</evidence>
<dbReference type="GO" id="GO:0046872">
    <property type="term" value="F:metal ion binding"/>
    <property type="evidence" value="ECO:0007669"/>
    <property type="project" value="UniProtKB-KW"/>
</dbReference>
<evidence type="ECO:0000313" key="8">
    <source>
        <dbReference type="EMBL" id="TET82485.1"/>
    </source>
</evidence>
<gene>
    <name evidence="8" type="ORF">E3J38_02100</name>
</gene>
<accession>A0A523XT89</accession>
<keyword evidence="2" id="KW-0004">4Fe-4S</keyword>
<dbReference type="Pfam" id="PF05681">
    <property type="entry name" value="Fumerase"/>
    <property type="match status" value="1"/>
</dbReference>
<keyword evidence="6" id="KW-0456">Lyase</keyword>
<dbReference type="AlphaFoldDB" id="A0A523XT89"/>
<dbReference type="Proteomes" id="UP000315534">
    <property type="component" value="Unassembled WGS sequence"/>
</dbReference>
<proteinExistence type="inferred from homology"/>
<keyword evidence="4" id="KW-0408">Iron</keyword>
<dbReference type="GO" id="GO:0016829">
    <property type="term" value="F:lyase activity"/>
    <property type="evidence" value="ECO:0007669"/>
    <property type="project" value="UniProtKB-KW"/>
</dbReference>
<evidence type="ECO:0000256" key="3">
    <source>
        <dbReference type="ARBA" id="ARBA00022723"/>
    </source>
</evidence>
<evidence type="ECO:0000256" key="4">
    <source>
        <dbReference type="ARBA" id="ARBA00023004"/>
    </source>
</evidence>
<dbReference type="PANTHER" id="PTHR30389">
    <property type="entry name" value="FUMARATE HYDRATASE-RELATED"/>
    <property type="match status" value="1"/>
</dbReference>
<protein>
    <submittedName>
        <fullName evidence="8">Fumarate hydratase</fullName>
    </submittedName>
</protein>
<comment type="similarity">
    <text evidence="1">Belongs to the class-I fumarase family.</text>
</comment>
<evidence type="ECO:0000256" key="1">
    <source>
        <dbReference type="ARBA" id="ARBA00008876"/>
    </source>
</evidence>
<name>A0A523XT89_UNCT6</name>
<evidence type="ECO:0000256" key="6">
    <source>
        <dbReference type="ARBA" id="ARBA00023239"/>
    </source>
</evidence>
<reference evidence="8 9" key="1">
    <citation type="submission" date="2019-03" db="EMBL/GenBank/DDBJ databases">
        <title>Metabolic potential of uncultured bacteria and archaea associated with petroleum seepage in deep-sea sediments.</title>
        <authorList>
            <person name="Dong X."/>
            <person name="Hubert C."/>
        </authorList>
    </citation>
    <scope>NUCLEOTIDE SEQUENCE [LARGE SCALE GENOMIC DNA]</scope>
    <source>
        <strain evidence="8">E29_bin36</strain>
    </source>
</reference>
<keyword evidence="3" id="KW-0479">Metal-binding</keyword>
<organism evidence="8 9">
    <name type="scientific">candidate division TA06 bacterium</name>
    <dbReference type="NCBI Taxonomy" id="2250710"/>
    <lineage>
        <taxon>Bacteria</taxon>
        <taxon>Bacteria division TA06</taxon>
    </lineage>
</organism>
<dbReference type="NCBIfam" id="TIGR00722">
    <property type="entry name" value="ttdA_fumA_fumB"/>
    <property type="match status" value="1"/>
</dbReference>
<dbReference type="PANTHER" id="PTHR30389:SF17">
    <property type="entry name" value="L(+)-TARTRATE DEHYDRATASE SUBUNIT ALPHA-RELATED"/>
    <property type="match status" value="1"/>
</dbReference>
<sequence length="174" mass="18303">KKIPWINWEIVSGDSLEITVFPKGGGSENVCILGMLKPGVGLTGVKKLVVDNAISYMGKACAPNIIGVGIGGGSDIALKIAKQQLLRPLNDRHPEPEVARIEDEIMEAINATGIGPMGLGGKTTVLGVKVDYAMRHPASLPVGVAIQCWAARKSTAIISKDLGVEYLTHPDDPA</sequence>
<evidence type="ECO:0000256" key="2">
    <source>
        <dbReference type="ARBA" id="ARBA00022485"/>
    </source>
</evidence>
<dbReference type="EMBL" id="SOIP01000127">
    <property type="protein sequence ID" value="TET82485.1"/>
    <property type="molecule type" value="Genomic_DNA"/>
</dbReference>
<evidence type="ECO:0000259" key="7">
    <source>
        <dbReference type="Pfam" id="PF05681"/>
    </source>
</evidence>
<keyword evidence="5" id="KW-0411">Iron-sulfur</keyword>
<dbReference type="InterPro" id="IPR051208">
    <property type="entry name" value="Class-I_Fumarase/Tartrate_DH"/>
</dbReference>
<dbReference type="GO" id="GO:0051539">
    <property type="term" value="F:4 iron, 4 sulfur cluster binding"/>
    <property type="evidence" value="ECO:0007669"/>
    <property type="project" value="UniProtKB-KW"/>
</dbReference>
<comment type="caution">
    <text evidence="8">The sequence shown here is derived from an EMBL/GenBank/DDBJ whole genome shotgun (WGS) entry which is preliminary data.</text>
</comment>
<feature type="non-terminal residue" evidence="8">
    <location>
        <position position="1"/>
    </location>
</feature>
<feature type="domain" description="Fe-S hydro-lyase tartrate dehydratase alpha-type catalytic" evidence="7">
    <location>
        <begin position="2"/>
        <end position="156"/>
    </location>
</feature>